<dbReference type="InterPro" id="IPR006544">
    <property type="entry name" value="P-type_TPase_V"/>
</dbReference>
<feature type="transmembrane region" description="Helical" evidence="8">
    <location>
        <begin position="5"/>
        <end position="23"/>
    </location>
</feature>
<evidence type="ECO:0000256" key="1">
    <source>
        <dbReference type="ARBA" id="ARBA00004141"/>
    </source>
</evidence>
<dbReference type="PANTHER" id="PTHR45630:SF8">
    <property type="entry name" value="CATION-TRANSPORTING ATPASE"/>
    <property type="match status" value="1"/>
</dbReference>
<feature type="transmembrane region" description="Helical" evidence="8">
    <location>
        <begin position="29"/>
        <end position="47"/>
    </location>
</feature>
<protein>
    <submittedName>
        <fullName evidence="11">Probable cation-transporting ATPase 13A3-like</fullName>
    </submittedName>
</protein>
<evidence type="ECO:0000256" key="3">
    <source>
        <dbReference type="ARBA" id="ARBA00022723"/>
    </source>
</evidence>
<keyword evidence="5" id="KW-0067">ATP-binding</keyword>
<evidence type="ECO:0000256" key="7">
    <source>
        <dbReference type="ARBA" id="ARBA00022967"/>
    </source>
</evidence>
<dbReference type="Proteomes" id="UP000694865">
    <property type="component" value="Unplaced"/>
</dbReference>
<feature type="domain" description="Cation-transporting P-type ATPase C-terminal" evidence="9">
    <location>
        <begin position="29"/>
        <end position="180"/>
    </location>
</feature>
<keyword evidence="8" id="KW-0812">Transmembrane</keyword>
<keyword evidence="3" id="KW-0479">Metal-binding</keyword>
<evidence type="ECO:0000313" key="10">
    <source>
        <dbReference type="Proteomes" id="UP000694865"/>
    </source>
</evidence>
<dbReference type="PANTHER" id="PTHR45630">
    <property type="entry name" value="CATION-TRANSPORTING ATPASE-RELATED"/>
    <property type="match status" value="1"/>
</dbReference>
<keyword evidence="2" id="KW-0597">Phosphoprotein</keyword>
<dbReference type="GeneID" id="102802400"/>
<comment type="subcellular location">
    <subcellularLocation>
        <location evidence="1">Membrane</location>
        <topology evidence="1">Multi-pass membrane protein</topology>
    </subcellularLocation>
</comment>
<organism evidence="10 11">
    <name type="scientific">Saccoglossus kowalevskii</name>
    <name type="common">Acorn worm</name>
    <dbReference type="NCBI Taxonomy" id="10224"/>
    <lineage>
        <taxon>Eukaryota</taxon>
        <taxon>Metazoa</taxon>
        <taxon>Hemichordata</taxon>
        <taxon>Enteropneusta</taxon>
        <taxon>Harrimaniidae</taxon>
        <taxon>Saccoglossus</taxon>
    </lineage>
</organism>
<dbReference type="RefSeq" id="XP_006820847.1">
    <property type="nucleotide sequence ID" value="XM_006820784.1"/>
</dbReference>
<name>A0ABM0MLF6_SACKO</name>
<proteinExistence type="predicted"/>
<keyword evidence="4" id="KW-0547">Nucleotide-binding</keyword>
<keyword evidence="10" id="KW-1185">Reference proteome</keyword>
<sequence length="266" mass="30343">MFKYMALYSIIQFVSVMILYSIMSNLGDIMFLYIDICIITVVAILMGRSEAYDKIVTKKPLTHLMTTPILVSILLQILVQVAIQTAAFYILKAQVWYEPLEADTEDYDANIVCYETTTIFLVSVFQYLIVAVAFSTGKPYTKPIYRNFLYTGALVLLTLVSIFIVLAPIDWLEHFFEMGLHMLLCQCSSGWAYECLYVSVLPDRLTNATLSVFFRMGLQMPLCQFSSEWAYECHYVSVLPDGLTHATLSVFFQMGLHMPLCQCSSR</sequence>
<evidence type="ECO:0000256" key="8">
    <source>
        <dbReference type="SAM" id="Phobius"/>
    </source>
</evidence>
<reference evidence="11" key="1">
    <citation type="submission" date="2025-08" db="UniProtKB">
        <authorList>
            <consortium name="RefSeq"/>
        </authorList>
    </citation>
    <scope>IDENTIFICATION</scope>
    <source>
        <tissue evidence="11">Testes</tissue>
    </source>
</reference>
<gene>
    <name evidence="11" type="primary">LOC102802400</name>
</gene>
<keyword evidence="8" id="KW-0472">Membrane</keyword>
<feature type="transmembrane region" description="Helical" evidence="8">
    <location>
        <begin position="111"/>
        <end position="136"/>
    </location>
</feature>
<feature type="transmembrane region" description="Helical" evidence="8">
    <location>
        <begin position="148"/>
        <end position="169"/>
    </location>
</feature>
<evidence type="ECO:0000256" key="5">
    <source>
        <dbReference type="ARBA" id="ARBA00022840"/>
    </source>
</evidence>
<feature type="transmembrane region" description="Helical" evidence="8">
    <location>
        <begin position="68"/>
        <end position="91"/>
    </location>
</feature>
<evidence type="ECO:0000256" key="2">
    <source>
        <dbReference type="ARBA" id="ARBA00022553"/>
    </source>
</evidence>
<keyword evidence="8" id="KW-1133">Transmembrane helix</keyword>
<dbReference type="SUPFAM" id="SSF81665">
    <property type="entry name" value="Calcium ATPase, transmembrane domain M"/>
    <property type="match status" value="1"/>
</dbReference>
<dbReference type="InterPro" id="IPR023298">
    <property type="entry name" value="ATPase_P-typ_TM_dom_sf"/>
</dbReference>
<keyword evidence="7" id="KW-1278">Translocase</keyword>
<evidence type="ECO:0000256" key="4">
    <source>
        <dbReference type="ARBA" id="ARBA00022741"/>
    </source>
</evidence>
<evidence type="ECO:0000313" key="11">
    <source>
        <dbReference type="RefSeq" id="XP_006820847.1"/>
    </source>
</evidence>
<dbReference type="Pfam" id="PF00689">
    <property type="entry name" value="Cation_ATPase_C"/>
    <property type="match status" value="1"/>
</dbReference>
<evidence type="ECO:0000259" key="9">
    <source>
        <dbReference type="Pfam" id="PF00689"/>
    </source>
</evidence>
<accession>A0ABM0MLF6</accession>
<evidence type="ECO:0000256" key="6">
    <source>
        <dbReference type="ARBA" id="ARBA00022842"/>
    </source>
</evidence>
<dbReference type="InterPro" id="IPR006068">
    <property type="entry name" value="ATPase_P-typ_cation-transptr_C"/>
</dbReference>
<keyword evidence="6" id="KW-0460">Magnesium</keyword>